<dbReference type="SUPFAM" id="SSF140864">
    <property type="entry name" value="TROVE domain-like"/>
    <property type="match status" value="1"/>
</dbReference>
<keyword evidence="10" id="KW-1185">Reference proteome</keyword>
<keyword evidence="4" id="KW-0479">Metal-binding</keyword>
<organism evidence="9 10">
    <name type="scientific">Actinorhabdospora filicis</name>
    <dbReference type="NCBI Taxonomy" id="1785913"/>
    <lineage>
        <taxon>Bacteria</taxon>
        <taxon>Bacillati</taxon>
        <taxon>Actinomycetota</taxon>
        <taxon>Actinomycetes</taxon>
        <taxon>Micromonosporales</taxon>
        <taxon>Micromonosporaceae</taxon>
        <taxon>Actinorhabdospora</taxon>
    </lineage>
</organism>
<evidence type="ECO:0000313" key="10">
    <source>
        <dbReference type="Proteomes" id="UP001165079"/>
    </source>
</evidence>
<dbReference type="Proteomes" id="UP001165079">
    <property type="component" value="Unassembled WGS sequence"/>
</dbReference>
<sequence>MARFNKTAQTRRHSVPTAERGMGHRRDAKGELFLLAVSTLGGANAFYESAEERDKRLVGLVRKVAVSDPDWIAAFLSWLRNTANLRSVSLIGGLEAASALAAVGIPGGRSIVDSVLQRADEPGEALAYWFATHGRVMPKPVKRGIADAATRLYDEFALLKYDTAARGFRFGDVLELTHAKARTPEQGALFRHAIDRRHGRGEAIAESLTTLRARAELMAVPVKNRARVARDAERLKSAGMTWEALAGWKQSPMDADAWRSALPTMGYMARLRNLRNLDQAGVDDATAALVAEGLADPAKVARSKQLPMRFLAAHRAVGSLRWASSLEAALNHSLANVPFLRGRTLVLVDRSGSMFFSTSEATGLKFADLAAVFGAALALRAEKAELVEFGTTSRGVGYRRGDSVLTVVGRFHDLGGTNTEAAVKRWYRNHDRVIIVTDEQSAGGDPLASIPDTVPVYTWNLVGYRVGHGVPRGRRYTFGGLSDAAFGLIPLIEAGEDARWPF</sequence>
<protein>
    <submittedName>
        <fullName evidence="9">RNA-binding protein</fullName>
    </submittedName>
</protein>
<comment type="subcellular location">
    <subcellularLocation>
        <location evidence="1">Cytoplasm</location>
    </subcellularLocation>
</comment>
<feature type="region of interest" description="Disordered" evidence="7">
    <location>
        <begin position="1"/>
        <end position="23"/>
    </location>
</feature>
<evidence type="ECO:0000256" key="3">
    <source>
        <dbReference type="ARBA" id="ARBA00022490"/>
    </source>
</evidence>
<feature type="domain" description="TROVE" evidence="8">
    <location>
        <begin position="15"/>
        <end position="342"/>
    </location>
</feature>
<keyword evidence="3" id="KW-0963">Cytoplasm</keyword>
<accession>A0A9W6SS36</accession>
<keyword evidence="5" id="KW-0694">RNA-binding</keyword>
<dbReference type="AlphaFoldDB" id="A0A9W6SS36"/>
<comment type="similarity">
    <text evidence="2">Belongs to the Ro 60 kDa family.</text>
</comment>
<dbReference type="SUPFAM" id="SSF53300">
    <property type="entry name" value="vWA-like"/>
    <property type="match status" value="1"/>
</dbReference>
<dbReference type="PANTHER" id="PTHR14202">
    <property type="entry name" value="60 KDA RIBONUCLEOPROTEIN SSA/RO"/>
    <property type="match status" value="1"/>
</dbReference>
<dbReference type="GO" id="GO:1990904">
    <property type="term" value="C:ribonucleoprotein complex"/>
    <property type="evidence" value="ECO:0007669"/>
    <property type="project" value="UniProtKB-KW"/>
</dbReference>
<evidence type="ECO:0000256" key="7">
    <source>
        <dbReference type="SAM" id="MobiDB-lite"/>
    </source>
</evidence>
<evidence type="ECO:0000256" key="6">
    <source>
        <dbReference type="ARBA" id="ARBA00023274"/>
    </source>
</evidence>
<dbReference type="InterPro" id="IPR037214">
    <property type="entry name" value="TROVE_dom_sf"/>
</dbReference>
<dbReference type="GO" id="GO:0005737">
    <property type="term" value="C:cytoplasm"/>
    <property type="evidence" value="ECO:0007669"/>
    <property type="project" value="UniProtKB-SubCell"/>
</dbReference>
<dbReference type="RefSeq" id="WP_285666240.1">
    <property type="nucleotide sequence ID" value="NZ_BSTX01000004.1"/>
</dbReference>
<dbReference type="PANTHER" id="PTHR14202:SF0">
    <property type="entry name" value="RNA-BINDING PROTEIN RO60"/>
    <property type="match status" value="1"/>
</dbReference>
<comment type="caution">
    <text evidence="9">The sequence shown here is derived from an EMBL/GenBank/DDBJ whole genome shotgun (WGS) entry which is preliminary data.</text>
</comment>
<dbReference type="EMBL" id="BSTX01000004">
    <property type="protein sequence ID" value="GLZ80949.1"/>
    <property type="molecule type" value="Genomic_DNA"/>
</dbReference>
<evidence type="ECO:0000313" key="9">
    <source>
        <dbReference type="EMBL" id="GLZ80949.1"/>
    </source>
</evidence>
<evidence type="ECO:0000256" key="2">
    <source>
        <dbReference type="ARBA" id="ARBA00007814"/>
    </source>
</evidence>
<dbReference type="Pfam" id="PF05731">
    <property type="entry name" value="TROVE"/>
    <property type="match status" value="1"/>
</dbReference>
<proteinExistence type="inferred from homology"/>
<evidence type="ECO:0000256" key="5">
    <source>
        <dbReference type="ARBA" id="ARBA00022884"/>
    </source>
</evidence>
<dbReference type="InterPro" id="IPR040322">
    <property type="entry name" value="TROVE2"/>
</dbReference>
<dbReference type="InterPro" id="IPR036465">
    <property type="entry name" value="vWFA_dom_sf"/>
</dbReference>
<dbReference type="Gene3D" id="3.40.50.410">
    <property type="entry name" value="von Willebrand factor, type A domain"/>
    <property type="match status" value="1"/>
</dbReference>
<dbReference type="GO" id="GO:0003723">
    <property type="term" value="F:RNA binding"/>
    <property type="evidence" value="ECO:0007669"/>
    <property type="project" value="UniProtKB-KW"/>
</dbReference>
<gene>
    <name evidence="9" type="ORF">Afil01_57560</name>
</gene>
<reference evidence="9" key="1">
    <citation type="submission" date="2023-03" db="EMBL/GenBank/DDBJ databases">
        <title>Actinorhabdospora filicis NBRC 111898.</title>
        <authorList>
            <person name="Ichikawa N."/>
            <person name="Sato H."/>
            <person name="Tonouchi N."/>
        </authorList>
    </citation>
    <scope>NUCLEOTIDE SEQUENCE</scope>
    <source>
        <strain evidence="9">NBRC 111898</strain>
    </source>
</reference>
<keyword evidence="6" id="KW-0687">Ribonucleoprotein</keyword>
<dbReference type="PROSITE" id="PS50988">
    <property type="entry name" value="TROVE"/>
    <property type="match status" value="1"/>
</dbReference>
<evidence type="ECO:0000259" key="8">
    <source>
        <dbReference type="PROSITE" id="PS50988"/>
    </source>
</evidence>
<dbReference type="InterPro" id="IPR008858">
    <property type="entry name" value="TROVE_dom"/>
</dbReference>
<evidence type="ECO:0000256" key="1">
    <source>
        <dbReference type="ARBA" id="ARBA00004496"/>
    </source>
</evidence>
<dbReference type="GO" id="GO:0046872">
    <property type="term" value="F:metal ion binding"/>
    <property type="evidence" value="ECO:0007669"/>
    <property type="project" value="UniProtKB-KW"/>
</dbReference>
<name>A0A9W6SS36_9ACTN</name>
<evidence type="ECO:0000256" key="4">
    <source>
        <dbReference type="ARBA" id="ARBA00022723"/>
    </source>
</evidence>